<accession>A0A371GHS9</accession>
<dbReference type="EMBL" id="QJKJ01005496">
    <property type="protein sequence ID" value="RDX90086.1"/>
    <property type="molecule type" value="Genomic_DNA"/>
</dbReference>
<reference evidence="2" key="1">
    <citation type="submission" date="2018-05" db="EMBL/GenBank/DDBJ databases">
        <title>Draft genome of Mucuna pruriens seed.</title>
        <authorList>
            <person name="Nnadi N.E."/>
            <person name="Vos R."/>
            <person name="Hasami M.H."/>
            <person name="Devisetty U.K."/>
            <person name="Aguiy J.C."/>
        </authorList>
    </citation>
    <scope>NUCLEOTIDE SEQUENCE [LARGE SCALE GENOMIC DNA]</scope>
    <source>
        <strain evidence="2">JCA_2017</strain>
    </source>
</reference>
<evidence type="ECO:0000313" key="2">
    <source>
        <dbReference type="EMBL" id="RDX90086.1"/>
    </source>
</evidence>
<keyword evidence="3" id="KW-1185">Reference proteome</keyword>
<feature type="non-terminal residue" evidence="2">
    <location>
        <position position="1"/>
    </location>
</feature>
<protein>
    <recommendedName>
        <fullName evidence="1">Retroviral polymerase SH3-like domain-containing protein</fullName>
    </recommendedName>
</protein>
<dbReference type="OrthoDB" id="1751476at2759"/>
<feature type="domain" description="Retroviral polymerase SH3-like" evidence="1">
    <location>
        <begin position="6"/>
        <end position="55"/>
    </location>
</feature>
<dbReference type="AlphaFoldDB" id="A0A371GHS9"/>
<dbReference type="Proteomes" id="UP000257109">
    <property type="component" value="Unassembled WGS sequence"/>
</dbReference>
<comment type="caution">
    <text evidence="2">The sequence shown here is derived from an EMBL/GenBank/DDBJ whole genome shotgun (WGS) entry which is preliminary data.</text>
</comment>
<name>A0A371GHS9_MUCPR</name>
<dbReference type="InterPro" id="IPR057670">
    <property type="entry name" value="SH3_retrovirus"/>
</dbReference>
<evidence type="ECO:0000313" key="3">
    <source>
        <dbReference type="Proteomes" id="UP000257109"/>
    </source>
</evidence>
<gene>
    <name evidence="2" type="ORF">CR513_28088</name>
</gene>
<dbReference type="Pfam" id="PF25597">
    <property type="entry name" value="SH3_retrovirus"/>
    <property type="match status" value="1"/>
</dbReference>
<proteinExistence type="predicted"/>
<evidence type="ECO:0000259" key="1">
    <source>
        <dbReference type="Pfam" id="PF25597"/>
    </source>
</evidence>
<organism evidence="2 3">
    <name type="scientific">Mucuna pruriens</name>
    <name type="common">Velvet bean</name>
    <name type="synonym">Dolichos pruriens</name>
    <dbReference type="NCBI Taxonomy" id="157652"/>
    <lineage>
        <taxon>Eukaryota</taxon>
        <taxon>Viridiplantae</taxon>
        <taxon>Streptophyta</taxon>
        <taxon>Embryophyta</taxon>
        <taxon>Tracheophyta</taxon>
        <taxon>Spermatophyta</taxon>
        <taxon>Magnoliopsida</taxon>
        <taxon>eudicotyledons</taxon>
        <taxon>Gunneridae</taxon>
        <taxon>Pentapetalae</taxon>
        <taxon>rosids</taxon>
        <taxon>fabids</taxon>
        <taxon>Fabales</taxon>
        <taxon>Fabaceae</taxon>
        <taxon>Papilionoideae</taxon>
        <taxon>50 kb inversion clade</taxon>
        <taxon>NPAAA clade</taxon>
        <taxon>indigoferoid/millettioid clade</taxon>
        <taxon>Phaseoleae</taxon>
        <taxon>Mucuna</taxon>
    </lineage>
</organism>
<sequence>MNCETENLGKFDHKSYNGIFLGYFETSKAFKIYNSRTLTMEESIHIKFNDSKSNKELLELNDSFVDLNLNDLHKVSKNSLTNGLERREMKNYLPKQQIIRDVQDKVRTKSNFKDQAQVALLSEMESKIVNEALVHNEGENFTKTFAQVARLEVIHILLSFVAYNHMKLH</sequence>